<dbReference type="EC" id="5.1.99.6" evidence="1"/>
<evidence type="ECO:0000313" key="2">
    <source>
        <dbReference type="Proteomes" id="UP000595814"/>
    </source>
</evidence>
<sequence length="216" mass="23350">MITVTAEQMRNIDKYAIEKIGIPSIVLMENAKNAMINYIPLDGYEKYIIVAGVGNNGGDALAMARDLILEEKETYIYIAGNLEKASKDFKINYNILKNIGGNIIVLENKDDLLKLKENLGEDSIVIDGIFGTGLNSGIRGIIFEIIDLLNSSNAFIFSIDIPSGLDADTGAIHGTSVNADLVVTLGLMKKGLLNYEGEVMVEKIGIPKQAVEAVLG</sequence>
<keyword evidence="1" id="KW-0413">Isomerase</keyword>
<reference evidence="1 2" key="1">
    <citation type="journal article" date="2022" name="Int. J. Syst. Evol. Microbiol.">
        <title>Miniphocaeibacter halophilus sp. nov., an ammonium-tolerant acetate-producing bacterium isolated from a biogas system.</title>
        <authorList>
            <person name="Schnurer A."/>
            <person name="Singh A."/>
            <person name="Bi S."/>
            <person name="Qiao W."/>
            <person name="Westerholm M."/>
        </authorList>
    </citation>
    <scope>NUCLEOTIDE SEQUENCE [LARGE SCALE GENOMIC DNA]</scope>
    <source>
        <strain evidence="1 2">AMB_01</strain>
    </source>
</reference>
<gene>
    <name evidence="1" type="ORF">JFY71_00560</name>
</gene>
<accession>A0AC61MQU5</accession>
<protein>
    <submittedName>
        <fullName evidence="1">NAD(P)H-hydrate epimerase</fullName>
        <ecNumber evidence="1">5.1.99.6</ecNumber>
    </submittedName>
</protein>
<dbReference type="Proteomes" id="UP000595814">
    <property type="component" value="Chromosome"/>
</dbReference>
<organism evidence="1 2">
    <name type="scientific">Miniphocaeibacter halophilus</name>
    <dbReference type="NCBI Taxonomy" id="2931922"/>
    <lineage>
        <taxon>Bacteria</taxon>
        <taxon>Bacillati</taxon>
        <taxon>Bacillota</taxon>
        <taxon>Tissierellia</taxon>
        <taxon>Tissierellales</taxon>
        <taxon>Peptoniphilaceae</taxon>
        <taxon>Miniphocaeibacter</taxon>
    </lineage>
</organism>
<keyword evidence="2" id="KW-1185">Reference proteome</keyword>
<dbReference type="EMBL" id="CP066744">
    <property type="protein sequence ID" value="QQK08060.1"/>
    <property type="molecule type" value="Genomic_DNA"/>
</dbReference>
<name>A0AC61MQU5_9FIRM</name>
<evidence type="ECO:0000313" key="1">
    <source>
        <dbReference type="EMBL" id="QQK08060.1"/>
    </source>
</evidence>
<proteinExistence type="predicted"/>